<evidence type="ECO:0000313" key="3">
    <source>
        <dbReference type="Proteomes" id="UP001596978"/>
    </source>
</evidence>
<evidence type="ECO:0000313" key="2">
    <source>
        <dbReference type="EMBL" id="MFD0862169.1"/>
    </source>
</evidence>
<gene>
    <name evidence="2" type="ORF">ACFQ1M_08105</name>
</gene>
<keyword evidence="3" id="KW-1185">Reference proteome</keyword>
<organism evidence="2 3">
    <name type="scientific">Sungkyunkwania multivorans</name>
    <dbReference type="NCBI Taxonomy" id="1173618"/>
    <lineage>
        <taxon>Bacteria</taxon>
        <taxon>Pseudomonadati</taxon>
        <taxon>Bacteroidota</taxon>
        <taxon>Flavobacteriia</taxon>
        <taxon>Flavobacteriales</taxon>
        <taxon>Flavobacteriaceae</taxon>
        <taxon>Sungkyunkwania</taxon>
    </lineage>
</organism>
<keyword evidence="1" id="KW-1133">Transmembrane helix</keyword>
<dbReference type="RefSeq" id="WP_386406577.1">
    <property type="nucleotide sequence ID" value="NZ_JBHTJH010000004.1"/>
</dbReference>
<feature type="transmembrane region" description="Helical" evidence="1">
    <location>
        <begin position="26"/>
        <end position="54"/>
    </location>
</feature>
<dbReference type="EMBL" id="JBHTJH010000004">
    <property type="protein sequence ID" value="MFD0862169.1"/>
    <property type="molecule type" value="Genomic_DNA"/>
</dbReference>
<keyword evidence="1" id="KW-0812">Transmembrane</keyword>
<keyword evidence="1" id="KW-0472">Membrane</keyword>
<protein>
    <submittedName>
        <fullName evidence="2">Uncharacterized protein</fullName>
    </submittedName>
</protein>
<reference evidence="3" key="1">
    <citation type="journal article" date="2019" name="Int. J. Syst. Evol. Microbiol.">
        <title>The Global Catalogue of Microorganisms (GCM) 10K type strain sequencing project: providing services to taxonomists for standard genome sequencing and annotation.</title>
        <authorList>
            <consortium name="The Broad Institute Genomics Platform"/>
            <consortium name="The Broad Institute Genome Sequencing Center for Infectious Disease"/>
            <person name="Wu L."/>
            <person name="Ma J."/>
        </authorList>
    </citation>
    <scope>NUCLEOTIDE SEQUENCE [LARGE SCALE GENOMIC DNA]</scope>
    <source>
        <strain evidence="3">CCUG 62952</strain>
    </source>
</reference>
<evidence type="ECO:0000256" key="1">
    <source>
        <dbReference type="SAM" id="Phobius"/>
    </source>
</evidence>
<feature type="transmembrane region" description="Helical" evidence="1">
    <location>
        <begin position="66"/>
        <end position="86"/>
    </location>
</feature>
<sequence length="109" mass="12354">MLGILLIYFIGRYFYRLAEKYDKSKWGFAIIGVLSYYGGLALFGLTLGVILGLVAPETLDTMNERLLGILLIPFGIGSSWGLYVFLKRRWQKESNLVVDEIDDIGKNEI</sequence>
<accession>A0ABW3CWM8</accession>
<name>A0ABW3CWM8_9FLAO</name>
<dbReference type="Proteomes" id="UP001596978">
    <property type="component" value="Unassembled WGS sequence"/>
</dbReference>
<proteinExistence type="predicted"/>
<comment type="caution">
    <text evidence="2">The sequence shown here is derived from an EMBL/GenBank/DDBJ whole genome shotgun (WGS) entry which is preliminary data.</text>
</comment>